<reference evidence="1 2" key="1">
    <citation type="submission" date="2015-03" db="EMBL/GenBank/DDBJ databases">
        <authorList>
            <person name="Murphy D."/>
        </authorList>
    </citation>
    <scope>NUCLEOTIDE SEQUENCE [LARGE SCALE GENOMIC DNA]</scope>
    <source>
        <strain evidence="1 2">KMM 520</strain>
    </source>
</reference>
<organism evidence="1">
    <name type="scientific">Pseudoalteromonas translucida KMM 520</name>
    <dbReference type="NCBI Taxonomy" id="1315283"/>
    <lineage>
        <taxon>Bacteria</taxon>
        <taxon>Pseudomonadati</taxon>
        <taxon>Pseudomonadota</taxon>
        <taxon>Gammaproteobacteria</taxon>
        <taxon>Alteromonadales</taxon>
        <taxon>Pseudoalteromonadaceae</taxon>
        <taxon>Pseudoalteromonas</taxon>
    </lineage>
</organism>
<dbReference type="EMBL" id="CP011034">
    <property type="protein sequence ID" value="ALS33124.1"/>
    <property type="molecule type" value="Genomic_DNA"/>
</dbReference>
<name>A0A0U2MPW4_9GAMM</name>
<protein>
    <submittedName>
        <fullName evidence="1">Uncharacterized protein</fullName>
    </submittedName>
</protein>
<dbReference type="Proteomes" id="UP000065261">
    <property type="component" value="Chromosome I"/>
</dbReference>
<dbReference type="KEGG" id="ptn:PTRA_a1990"/>
<sequence length="44" mass="5127">MLFNPKTTFNNVMGQNLQHCIYTQCQIKSIFYKNASAIITYLKP</sequence>
<gene>
    <name evidence="1" type="ORF">PTRA_a1990</name>
</gene>
<accession>A0A0U2MPW4</accession>
<dbReference type="AlphaFoldDB" id="A0A0U2MPW4"/>
<proteinExistence type="predicted"/>
<evidence type="ECO:0000313" key="2">
    <source>
        <dbReference type="Proteomes" id="UP000065261"/>
    </source>
</evidence>
<evidence type="ECO:0000313" key="1">
    <source>
        <dbReference type="EMBL" id="ALS33124.1"/>
    </source>
</evidence>